<keyword evidence="3" id="KW-1185">Reference proteome</keyword>
<dbReference type="InterPro" id="IPR047778">
    <property type="entry name" value="STM4014-like"/>
</dbReference>
<dbReference type="EMBL" id="JAVRES010000011">
    <property type="protein sequence ID" value="MDT0437313.1"/>
    <property type="molecule type" value="Genomic_DNA"/>
</dbReference>
<feature type="compositionally biased region" description="Low complexity" evidence="1">
    <location>
        <begin position="423"/>
        <end position="446"/>
    </location>
</feature>
<feature type="compositionally biased region" description="Pro residues" evidence="1">
    <location>
        <begin position="447"/>
        <end position="460"/>
    </location>
</feature>
<evidence type="ECO:0000256" key="1">
    <source>
        <dbReference type="SAM" id="MobiDB-lite"/>
    </source>
</evidence>
<feature type="region of interest" description="Disordered" evidence="1">
    <location>
        <begin position="366"/>
        <end position="460"/>
    </location>
</feature>
<protein>
    <submittedName>
        <fullName evidence="2">STM4014 family protein</fullName>
    </submittedName>
</protein>
<comment type="caution">
    <text evidence="2">The sequence shown here is derived from an EMBL/GenBank/DDBJ whole genome shotgun (WGS) entry which is preliminary data.</text>
</comment>
<gene>
    <name evidence="2" type="ORF">RM877_21770</name>
</gene>
<name>A0ABD5EST4_9ACTN</name>
<dbReference type="NCBIfam" id="NF038074">
    <property type="entry name" value="fam_STM4014"/>
    <property type="match status" value="1"/>
</dbReference>
<evidence type="ECO:0000313" key="2">
    <source>
        <dbReference type="EMBL" id="MDT0437313.1"/>
    </source>
</evidence>
<dbReference type="AlphaFoldDB" id="A0ABD5EST4"/>
<dbReference type="Gene3D" id="3.30.470.20">
    <property type="entry name" value="ATP-grasp fold, B domain"/>
    <property type="match status" value="1"/>
</dbReference>
<evidence type="ECO:0000313" key="3">
    <source>
        <dbReference type="Proteomes" id="UP001183535"/>
    </source>
</evidence>
<proteinExistence type="predicted"/>
<organism evidence="2 3">
    <name type="scientific">Streptomyces doudnae</name>
    <dbReference type="NCBI Taxonomy" id="3075536"/>
    <lineage>
        <taxon>Bacteria</taxon>
        <taxon>Bacillati</taxon>
        <taxon>Actinomycetota</taxon>
        <taxon>Actinomycetes</taxon>
        <taxon>Kitasatosporales</taxon>
        <taxon>Streptomycetaceae</taxon>
        <taxon>Streptomyces</taxon>
    </lineage>
</organism>
<dbReference type="SUPFAM" id="SSF56059">
    <property type="entry name" value="Glutathione synthetase ATP-binding domain-like"/>
    <property type="match status" value="1"/>
</dbReference>
<dbReference type="Proteomes" id="UP001183535">
    <property type="component" value="Unassembled WGS sequence"/>
</dbReference>
<sequence>MSPSASEPPRRFAVVGNPDNRRVALFTDAVRAAGLPAPRVVPWIDVLRDGGADFGPAEIVRVDSPGEDEEVDRLLRGGLGPTRVEGSARWYAGLTGALAGLRGGLRLDDPDDLAVLFDKRRCHAVLDAAGVPVPASPTSGPSAAPVAGWDDVRALMREHRMPRLFVKPAHGSSASGVLAVESGGAGRIRATTSVERAPDGSLHNSLTVRRYEREADIAAIVDALAPDGLHLERWLPKASQDGRAADLRVVVVAGRATHAVVRTSRTPLTNLHLGGRRGDLDAVRRSVEAAGARWSDVLGVCERAAACFPRTLCVGVDLLPAVGWRRAAVGEVNAFGDLLPRLTGLPGSGAEGLDTYATQVAAALRHHAPPPTSGNPARRSRVAADPGPGSGATGALGRRSCVPGDPGQGTPAPEAPSPGSRVPGDSGPGSRAPGAPGQGSGVAADPGPRPPAPGTPVPSP</sequence>
<accession>A0ABD5EST4</accession>
<reference evidence="3" key="1">
    <citation type="submission" date="2023-07" db="EMBL/GenBank/DDBJ databases">
        <title>30 novel species of actinomycetes from the DSMZ collection.</title>
        <authorList>
            <person name="Nouioui I."/>
        </authorList>
    </citation>
    <scope>NUCLEOTIDE SEQUENCE [LARGE SCALE GENOMIC DNA]</scope>
    <source>
        <strain evidence="3">DSM 41981</strain>
    </source>
</reference>